<keyword evidence="1" id="KW-0255">Endonuclease</keyword>
<dbReference type="HOGENOM" id="CLU_088239_0_0_5"/>
<dbReference type="GO" id="GO:0004519">
    <property type="term" value="F:endonuclease activity"/>
    <property type="evidence" value="ECO:0007669"/>
    <property type="project" value="UniProtKB-KW"/>
</dbReference>
<accession>J0CMM9</accession>
<dbReference type="Proteomes" id="UP000005732">
    <property type="component" value="Unassembled WGS sequence"/>
</dbReference>
<gene>
    <name evidence="1" type="ORF">Rleg4DRAFT_2479</name>
</gene>
<dbReference type="RefSeq" id="WP_003581639.1">
    <property type="nucleotide sequence ID" value="NZ_JH719395.1"/>
</dbReference>
<organism evidence="1 2">
    <name type="scientific">Rhizobium leguminosarum bv. trifolii WSM2297</name>
    <dbReference type="NCBI Taxonomy" id="754762"/>
    <lineage>
        <taxon>Bacteria</taxon>
        <taxon>Pseudomonadati</taxon>
        <taxon>Pseudomonadota</taxon>
        <taxon>Alphaproteobacteria</taxon>
        <taxon>Hyphomicrobiales</taxon>
        <taxon>Rhizobiaceae</taxon>
        <taxon>Rhizobium/Agrobacterium group</taxon>
        <taxon>Rhizobium</taxon>
    </lineage>
</organism>
<evidence type="ECO:0000313" key="2">
    <source>
        <dbReference type="Proteomes" id="UP000005732"/>
    </source>
</evidence>
<name>J0CMM9_RHILT</name>
<sequence length="275" mass="31403">MSIHSARLVSARMKMRKAGLGFVHNRKAGIAGMQDSSLRATGSLMAIAASAPKQAEASEDETFYEPTHGLALRSTLRKNASASNGFEFFNGIRVYFDSAIEHRCLLRFMTRHDIAEIHSQALLFHYHDDDEKLHKHTIDYLLIYKDGWKDAIVVKPERKRDEMDDLIERMKAHPSSAQVNGFQFLSETYGTIEAAENADFILWSRDFQIDHEVADLLEIVRTIDGYVRFGDLMRSCHDIDERRVAIWRLIDLGVLFSPTGERITELTYLARNPAQ</sequence>
<reference evidence="1 2" key="1">
    <citation type="submission" date="2012-02" db="EMBL/GenBank/DDBJ databases">
        <title>Improved High-Quality Draft Sequence of Rhizobium leguminosarum bv. trifolii WSM2297.</title>
        <authorList>
            <consortium name="US DOE Joint Genome Institute"/>
            <person name="Lucas S."/>
            <person name="Han J."/>
            <person name="Lapidus A."/>
            <person name="Cheng J.-F."/>
            <person name="Goodwin L."/>
            <person name="Pitluck S."/>
            <person name="Peters L."/>
            <person name="Ovchinnikova G."/>
            <person name="Zhang X."/>
            <person name="Detter J.C."/>
            <person name="Han C."/>
            <person name="Tapia R."/>
            <person name="Land M."/>
            <person name="Hauser L."/>
            <person name="Kyrpides N."/>
            <person name="Ivanova N."/>
            <person name="Pagani I."/>
            <person name="Brau L."/>
            <person name="Yates R."/>
            <person name="O'Hara G."/>
            <person name="Rui T."/>
            <person name="Howieson J."/>
            <person name="Reeve W."/>
            <person name="Woyke T."/>
        </authorList>
    </citation>
    <scope>NUCLEOTIDE SEQUENCE [LARGE SCALE GENOMIC DNA]</scope>
    <source>
        <strain evidence="1 2">WSM2297</strain>
    </source>
</reference>
<dbReference type="AlphaFoldDB" id="J0CMM9"/>
<keyword evidence="1" id="KW-0378">Hydrolase</keyword>
<dbReference type="OrthoDB" id="8370468at2"/>
<protein>
    <submittedName>
        <fullName evidence="1">TnsA endonuclease</fullName>
    </submittedName>
</protein>
<proteinExistence type="predicted"/>
<keyword evidence="1" id="KW-0540">Nuclease</keyword>
<evidence type="ECO:0000313" key="1">
    <source>
        <dbReference type="EMBL" id="EJC80815.1"/>
    </source>
</evidence>
<dbReference type="EMBL" id="JH719395">
    <property type="protein sequence ID" value="EJC80815.1"/>
    <property type="molecule type" value="Genomic_DNA"/>
</dbReference>